<dbReference type="Proteomes" id="UP000256869">
    <property type="component" value="Unassembled WGS sequence"/>
</dbReference>
<dbReference type="EMBL" id="QRDY01000003">
    <property type="protein sequence ID" value="RED63877.1"/>
    <property type="molecule type" value="Genomic_DNA"/>
</dbReference>
<organism evidence="1 2">
    <name type="scientific">Cohnella lupini</name>
    <dbReference type="NCBI Taxonomy" id="1294267"/>
    <lineage>
        <taxon>Bacteria</taxon>
        <taxon>Bacillati</taxon>
        <taxon>Bacillota</taxon>
        <taxon>Bacilli</taxon>
        <taxon>Bacillales</taxon>
        <taxon>Paenibacillaceae</taxon>
        <taxon>Cohnella</taxon>
    </lineage>
</organism>
<comment type="caution">
    <text evidence="1">The sequence shown here is derived from an EMBL/GenBank/DDBJ whole genome shotgun (WGS) entry which is preliminary data.</text>
</comment>
<evidence type="ECO:0000313" key="2">
    <source>
        <dbReference type="Proteomes" id="UP000256869"/>
    </source>
</evidence>
<proteinExistence type="predicted"/>
<gene>
    <name evidence="1" type="ORF">DFP95_103118</name>
</gene>
<keyword evidence="2" id="KW-1185">Reference proteome</keyword>
<evidence type="ECO:0000313" key="1">
    <source>
        <dbReference type="EMBL" id="RED63877.1"/>
    </source>
</evidence>
<dbReference type="AlphaFoldDB" id="A0A3D9IQA9"/>
<sequence>MTPIFHSVIINIKSKRFIKYGMNGSVVIFIIPNHGAQKHNIYVTYSVSFSIRNAEETHKQDRLWVSFDNQPLVISCPIMLIDSLGGNFA</sequence>
<name>A0A3D9IQA9_9BACL</name>
<protein>
    <submittedName>
        <fullName evidence="1">Uncharacterized protein</fullName>
    </submittedName>
</protein>
<accession>A0A3D9IQA9</accession>
<reference evidence="1 2" key="1">
    <citation type="submission" date="2018-07" db="EMBL/GenBank/DDBJ databases">
        <title>Genomic Encyclopedia of Type Strains, Phase III (KMG-III): the genomes of soil and plant-associated and newly described type strains.</title>
        <authorList>
            <person name="Whitman W."/>
        </authorList>
    </citation>
    <scope>NUCLEOTIDE SEQUENCE [LARGE SCALE GENOMIC DNA]</scope>
    <source>
        <strain evidence="1 2">CECT 8236</strain>
    </source>
</reference>